<dbReference type="Proteomes" id="UP001314170">
    <property type="component" value="Unassembled WGS sequence"/>
</dbReference>
<sequence length="120" mass="13717">MLIKKELIPAAEIFNGRNLPKEKDDDWHEFMPFSRYKIRQILFGIVNKNKSKPADRKWQKKAAGGFGESTDNLYSTALKYQTTRDSWRTGVYCGADKESEWSVCVEAARGIFSFCARGGL</sequence>
<evidence type="ECO:0000313" key="1">
    <source>
        <dbReference type="EMBL" id="CAK7325345.1"/>
    </source>
</evidence>
<proteinExistence type="predicted"/>
<evidence type="ECO:0000313" key="2">
    <source>
        <dbReference type="Proteomes" id="UP001314170"/>
    </source>
</evidence>
<name>A0AAV1QYG4_9ROSI</name>
<organism evidence="1 2">
    <name type="scientific">Dovyalis caffra</name>
    <dbReference type="NCBI Taxonomy" id="77055"/>
    <lineage>
        <taxon>Eukaryota</taxon>
        <taxon>Viridiplantae</taxon>
        <taxon>Streptophyta</taxon>
        <taxon>Embryophyta</taxon>
        <taxon>Tracheophyta</taxon>
        <taxon>Spermatophyta</taxon>
        <taxon>Magnoliopsida</taxon>
        <taxon>eudicotyledons</taxon>
        <taxon>Gunneridae</taxon>
        <taxon>Pentapetalae</taxon>
        <taxon>rosids</taxon>
        <taxon>fabids</taxon>
        <taxon>Malpighiales</taxon>
        <taxon>Salicaceae</taxon>
        <taxon>Flacourtieae</taxon>
        <taxon>Dovyalis</taxon>
    </lineage>
</organism>
<dbReference type="EMBL" id="CAWUPB010000850">
    <property type="protein sequence ID" value="CAK7325345.1"/>
    <property type="molecule type" value="Genomic_DNA"/>
</dbReference>
<gene>
    <name evidence="1" type="ORF">DCAF_LOCUS3019</name>
</gene>
<comment type="caution">
    <text evidence="1">The sequence shown here is derived from an EMBL/GenBank/DDBJ whole genome shotgun (WGS) entry which is preliminary data.</text>
</comment>
<protein>
    <submittedName>
        <fullName evidence="1">Uncharacterized protein</fullName>
    </submittedName>
</protein>
<reference evidence="1 2" key="1">
    <citation type="submission" date="2024-01" db="EMBL/GenBank/DDBJ databases">
        <authorList>
            <person name="Waweru B."/>
        </authorList>
    </citation>
    <scope>NUCLEOTIDE SEQUENCE [LARGE SCALE GENOMIC DNA]</scope>
</reference>
<accession>A0AAV1QYG4</accession>
<keyword evidence="2" id="KW-1185">Reference proteome</keyword>
<dbReference type="AlphaFoldDB" id="A0AAV1QYG4"/>